<keyword evidence="3" id="KW-0963">Cytoplasm</keyword>
<dbReference type="InterPro" id="IPR025734">
    <property type="entry name" value="EspG"/>
</dbReference>
<dbReference type="Pfam" id="PF14011">
    <property type="entry name" value="ESX-1_EspG"/>
    <property type="match status" value="1"/>
</dbReference>
<dbReference type="Proteomes" id="UP000294257">
    <property type="component" value="Unassembled WGS sequence"/>
</dbReference>
<gene>
    <name evidence="5" type="ORF">EV193_11625</name>
</gene>
<comment type="caution">
    <text evidence="5">The sequence shown here is derived from an EMBL/GenBank/DDBJ whole genome shotgun (WGS) entry which is preliminary data.</text>
</comment>
<proteinExistence type="inferred from homology"/>
<sequence length="256" mass="27587">MNTVLQADEFNVLWRLAGLDEKPLPLDPPEQGVTRSEVAAARERATEALLDRGLLLGTTVADDIAKALRLLARPEVAVDLRWAGDGLDIGALAVRRGERAVGGVYDGDTVTLYTLRPSGHITELVAVLGDHPRGEGSSVSLPTDLLDQARHTQTGSGRAFENSLRRNRVSSEDAGQLRTVVEAPRHRGGQVGVTINDRLGRSARGPWTITVLDTDLGRYTIHQRAGYTTVAPADTSRIITMVHELLDNTRPLGPGS</sequence>
<reference evidence="5 6" key="1">
    <citation type="submission" date="2019-02" db="EMBL/GenBank/DDBJ databases">
        <title>Genomic Encyclopedia of Type Strains, Phase IV (KMG-IV): sequencing the most valuable type-strain genomes for metagenomic binning, comparative biology and taxonomic classification.</title>
        <authorList>
            <person name="Goeker M."/>
        </authorList>
    </citation>
    <scope>NUCLEOTIDE SEQUENCE [LARGE SCALE GENOMIC DNA]</scope>
    <source>
        <strain evidence="5 6">DSM 101727</strain>
    </source>
</reference>
<organism evidence="5 6">
    <name type="scientific">Herbihabitans rhizosphaerae</name>
    <dbReference type="NCBI Taxonomy" id="1872711"/>
    <lineage>
        <taxon>Bacteria</taxon>
        <taxon>Bacillati</taxon>
        <taxon>Actinomycetota</taxon>
        <taxon>Actinomycetes</taxon>
        <taxon>Pseudonocardiales</taxon>
        <taxon>Pseudonocardiaceae</taxon>
        <taxon>Herbihabitans</taxon>
    </lineage>
</organism>
<name>A0A4Q7KCX4_9PSEU</name>
<accession>A0A4Q7KCX4</accession>
<evidence type="ECO:0000256" key="2">
    <source>
        <dbReference type="ARBA" id="ARBA00006411"/>
    </source>
</evidence>
<dbReference type="EMBL" id="SGWQ01000016">
    <property type="protein sequence ID" value="RZS30505.1"/>
    <property type="molecule type" value="Genomic_DNA"/>
</dbReference>
<comment type="similarity">
    <text evidence="2">Belongs to the EspG family.</text>
</comment>
<evidence type="ECO:0000313" key="6">
    <source>
        <dbReference type="Proteomes" id="UP000294257"/>
    </source>
</evidence>
<evidence type="ECO:0000256" key="1">
    <source>
        <dbReference type="ARBA" id="ARBA00004496"/>
    </source>
</evidence>
<evidence type="ECO:0000256" key="3">
    <source>
        <dbReference type="ARBA" id="ARBA00022490"/>
    </source>
</evidence>
<evidence type="ECO:0000313" key="5">
    <source>
        <dbReference type="EMBL" id="RZS30505.1"/>
    </source>
</evidence>
<dbReference type="AlphaFoldDB" id="A0A4Q7KCX4"/>
<dbReference type="OrthoDB" id="3679349at2"/>
<keyword evidence="6" id="KW-1185">Reference proteome</keyword>
<protein>
    <submittedName>
        <fullName evidence="5">ESAT-6 protein secretion system EspG family protein</fullName>
    </submittedName>
</protein>
<keyword evidence="4" id="KW-0143">Chaperone</keyword>
<comment type="subcellular location">
    <subcellularLocation>
        <location evidence="1">Cytoplasm</location>
    </subcellularLocation>
</comment>
<evidence type="ECO:0000256" key="4">
    <source>
        <dbReference type="ARBA" id="ARBA00023186"/>
    </source>
</evidence>